<evidence type="ECO:0000256" key="7">
    <source>
        <dbReference type="SAM" id="Phobius"/>
    </source>
</evidence>
<keyword evidence="6 7" id="KW-0472">Membrane</keyword>
<accession>A0A267H2D5</accession>
<keyword evidence="4" id="KW-0746">Sphingolipid metabolism</keyword>
<evidence type="ECO:0000256" key="6">
    <source>
        <dbReference type="ARBA" id="ARBA00023136"/>
    </source>
</evidence>
<evidence type="ECO:0000256" key="5">
    <source>
        <dbReference type="ARBA" id="ARBA00022989"/>
    </source>
</evidence>
<evidence type="ECO:0000313" key="9">
    <source>
        <dbReference type="Proteomes" id="UP000215902"/>
    </source>
</evidence>
<evidence type="ECO:0000256" key="4">
    <source>
        <dbReference type="ARBA" id="ARBA00022919"/>
    </source>
</evidence>
<keyword evidence="9" id="KW-1185">Reference proteome</keyword>
<keyword evidence="2 7" id="KW-0812">Transmembrane</keyword>
<proteinExistence type="predicted"/>
<dbReference type="Pfam" id="PF11779">
    <property type="entry name" value="SPT_ssu-like"/>
    <property type="match status" value="1"/>
</dbReference>
<keyword evidence="3" id="KW-0256">Endoplasmic reticulum</keyword>
<feature type="transmembrane region" description="Helical" evidence="7">
    <location>
        <begin position="58"/>
        <end position="80"/>
    </location>
</feature>
<dbReference type="EMBL" id="NIVC01000052">
    <property type="protein sequence ID" value="PAA92425.1"/>
    <property type="molecule type" value="Genomic_DNA"/>
</dbReference>
<evidence type="ECO:0000256" key="3">
    <source>
        <dbReference type="ARBA" id="ARBA00022824"/>
    </source>
</evidence>
<dbReference type="Proteomes" id="UP000215902">
    <property type="component" value="Unassembled WGS sequence"/>
</dbReference>
<comment type="caution">
    <text evidence="8">The sequence shown here is derived from an EMBL/GenBank/DDBJ whole genome shotgun (WGS) entry which is preliminary data.</text>
</comment>
<evidence type="ECO:0000256" key="2">
    <source>
        <dbReference type="ARBA" id="ARBA00022692"/>
    </source>
</evidence>
<organism evidence="8 9">
    <name type="scientific">Macrostomum lignano</name>
    <dbReference type="NCBI Taxonomy" id="282301"/>
    <lineage>
        <taxon>Eukaryota</taxon>
        <taxon>Metazoa</taxon>
        <taxon>Spiralia</taxon>
        <taxon>Lophotrochozoa</taxon>
        <taxon>Platyhelminthes</taxon>
        <taxon>Rhabditophora</taxon>
        <taxon>Macrostomorpha</taxon>
        <taxon>Macrostomida</taxon>
        <taxon>Macrostomidae</taxon>
        <taxon>Macrostomum</taxon>
    </lineage>
</organism>
<comment type="subcellular location">
    <subcellularLocation>
        <location evidence="1">Endoplasmic reticulum membrane</location>
        <topology evidence="1">Multi-pass membrane protein</topology>
    </subcellularLocation>
</comment>
<reference evidence="8 9" key="1">
    <citation type="submission" date="2017-06" db="EMBL/GenBank/DDBJ databases">
        <title>A platform for efficient transgenesis in Macrostomum lignano, a flatworm model organism for stem cell research.</title>
        <authorList>
            <person name="Berezikov E."/>
        </authorList>
    </citation>
    <scope>NUCLEOTIDE SEQUENCE [LARGE SCALE GENOMIC DNA]</scope>
    <source>
        <strain evidence="8">DV1</strain>
        <tissue evidence="8">Whole organism</tissue>
    </source>
</reference>
<evidence type="ECO:0000256" key="1">
    <source>
        <dbReference type="ARBA" id="ARBA00004477"/>
    </source>
</evidence>
<dbReference type="GO" id="GO:0006665">
    <property type="term" value="P:sphingolipid metabolic process"/>
    <property type="evidence" value="ECO:0007669"/>
    <property type="project" value="UniProtKB-KW"/>
</dbReference>
<dbReference type="AlphaFoldDB" id="A0A267H2D5"/>
<protein>
    <submittedName>
        <fullName evidence="8">Uncharacterized protein</fullName>
    </submittedName>
</protein>
<keyword evidence="5 7" id="KW-1133">Transmembrane helix</keyword>
<dbReference type="InterPro" id="IPR024512">
    <property type="entry name" value="Ser_palmitoyltrfase_ssu-like"/>
</dbReference>
<keyword evidence="4" id="KW-0443">Lipid metabolism</keyword>
<sequence>MSDRYGDCAAPAFDKSGKRGTGLWLAAKARVRQIYYQYLLITAASALEPIEVAVFNSLMLLLAGLCCFYGCTMAAHCFAWSASFLPDKWQQLLPDWLQSGVSTHAARVGSGEL</sequence>
<gene>
    <name evidence="8" type="ORF">BOX15_Mlig029926g1</name>
</gene>
<dbReference type="GO" id="GO:0005789">
    <property type="term" value="C:endoplasmic reticulum membrane"/>
    <property type="evidence" value="ECO:0007669"/>
    <property type="project" value="UniProtKB-SubCell"/>
</dbReference>
<name>A0A267H2D5_9PLAT</name>
<evidence type="ECO:0000313" key="8">
    <source>
        <dbReference type="EMBL" id="PAA92425.1"/>
    </source>
</evidence>